<evidence type="ECO:0000313" key="1">
    <source>
        <dbReference type="EMBL" id="KGG99071.1"/>
    </source>
</evidence>
<dbReference type="EMBL" id="AWTN01000013">
    <property type="protein sequence ID" value="KGG99071.1"/>
    <property type="molecule type" value="Genomic_DNA"/>
</dbReference>
<organism evidence="1 2">
    <name type="scientific">Comamonas thiooxydans</name>
    <dbReference type="NCBI Taxonomy" id="363952"/>
    <lineage>
        <taxon>Bacteria</taxon>
        <taxon>Pseudomonadati</taxon>
        <taxon>Pseudomonadota</taxon>
        <taxon>Betaproteobacteria</taxon>
        <taxon>Burkholderiales</taxon>
        <taxon>Comamonadaceae</taxon>
        <taxon>Comamonas</taxon>
    </lineage>
</organism>
<gene>
    <name evidence="1" type="ORF">P245_03520</name>
</gene>
<name>A0A0E3BJ68_9BURK</name>
<dbReference type="RefSeq" id="WP_034377597.1">
    <property type="nucleotide sequence ID" value="NZ_AWTN01000013.1"/>
</dbReference>
<dbReference type="Proteomes" id="UP000029567">
    <property type="component" value="Unassembled WGS sequence"/>
</dbReference>
<evidence type="ECO:0000313" key="2">
    <source>
        <dbReference type="Proteomes" id="UP000029567"/>
    </source>
</evidence>
<dbReference type="AlphaFoldDB" id="A0A0E3BJ68"/>
<comment type="caution">
    <text evidence="1">The sequence shown here is derived from an EMBL/GenBank/DDBJ whole genome shotgun (WGS) entry which is preliminary data.</text>
</comment>
<reference evidence="1 2" key="1">
    <citation type="submission" date="2013-09" db="EMBL/GenBank/DDBJ databases">
        <title>High correlation between genotypes and phenotypes of environmental bacteria Comamonas testosteroni strains.</title>
        <authorList>
            <person name="Liu L."/>
            <person name="Zhu W."/>
            <person name="Xia X."/>
            <person name="Xu B."/>
            <person name="Luo M."/>
            <person name="Wang G."/>
        </authorList>
    </citation>
    <scope>NUCLEOTIDE SEQUENCE [LARGE SCALE GENOMIC DNA]</scope>
    <source>
        <strain evidence="1 2">JL14</strain>
    </source>
</reference>
<proteinExistence type="predicted"/>
<accession>A0A176TVC2</accession>
<protein>
    <submittedName>
        <fullName evidence="1">Uncharacterized protein</fullName>
    </submittedName>
</protein>
<sequence length="80" mass="8835">MHHDYRIARDGLTVQSMDLTGKKTLAYKLAYLWMPFTAWRPCAPRGRHSAHGVAFNLVTKAAAQVHCTALKALIQGDAGK</sequence>
<accession>A0A0E3BJ68</accession>